<gene>
    <name evidence="3" type="ORF">SPARVUS_LOCUS9445384</name>
</gene>
<keyword evidence="4" id="KW-1185">Reference proteome</keyword>
<evidence type="ECO:0000313" key="4">
    <source>
        <dbReference type="Proteomes" id="UP001162483"/>
    </source>
</evidence>
<dbReference type="Pfam" id="PF13855">
    <property type="entry name" value="LRR_8"/>
    <property type="match status" value="1"/>
</dbReference>
<dbReference type="InterPro" id="IPR050328">
    <property type="entry name" value="Dev_Immune_Receptor"/>
</dbReference>
<proteinExistence type="predicted"/>
<evidence type="ECO:0008006" key="5">
    <source>
        <dbReference type="Google" id="ProtNLM"/>
    </source>
</evidence>
<feature type="non-terminal residue" evidence="3">
    <location>
        <position position="175"/>
    </location>
</feature>
<dbReference type="Pfam" id="PF00560">
    <property type="entry name" value="LRR_1"/>
    <property type="match status" value="2"/>
</dbReference>
<comment type="caution">
    <text evidence="3">The sequence shown here is derived from an EMBL/GenBank/DDBJ whole genome shotgun (WGS) entry which is preliminary data.</text>
</comment>
<dbReference type="InterPro" id="IPR032675">
    <property type="entry name" value="LRR_dom_sf"/>
</dbReference>
<organism evidence="3 4">
    <name type="scientific">Staurois parvus</name>
    <dbReference type="NCBI Taxonomy" id="386267"/>
    <lineage>
        <taxon>Eukaryota</taxon>
        <taxon>Metazoa</taxon>
        <taxon>Chordata</taxon>
        <taxon>Craniata</taxon>
        <taxon>Vertebrata</taxon>
        <taxon>Euteleostomi</taxon>
        <taxon>Amphibia</taxon>
        <taxon>Batrachia</taxon>
        <taxon>Anura</taxon>
        <taxon>Neobatrachia</taxon>
        <taxon>Ranoidea</taxon>
        <taxon>Ranidae</taxon>
        <taxon>Staurois</taxon>
    </lineage>
</organism>
<keyword evidence="1 2" id="KW-0732">Signal</keyword>
<accession>A0ABN9E8P6</accession>
<dbReference type="Gene3D" id="3.80.10.10">
    <property type="entry name" value="Ribonuclease Inhibitor"/>
    <property type="match status" value="1"/>
</dbReference>
<protein>
    <recommendedName>
        <fullName evidence="5">Leucine-rich repeat protein</fullName>
    </recommendedName>
</protein>
<dbReference type="SUPFAM" id="SSF52058">
    <property type="entry name" value="L domain-like"/>
    <property type="match status" value="1"/>
</dbReference>
<name>A0ABN9E8P6_9NEOB</name>
<feature type="chain" id="PRO_5045042065" description="Leucine-rich repeat protein" evidence="2">
    <location>
        <begin position="19"/>
        <end position="175"/>
    </location>
</feature>
<evidence type="ECO:0000256" key="2">
    <source>
        <dbReference type="SAM" id="SignalP"/>
    </source>
</evidence>
<reference evidence="3" key="1">
    <citation type="submission" date="2023-05" db="EMBL/GenBank/DDBJ databases">
        <authorList>
            <person name="Stuckert A."/>
        </authorList>
    </citation>
    <scope>NUCLEOTIDE SEQUENCE</scope>
</reference>
<dbReference type="PANTHER" id="PTHR24373">
    <property type="entry name" value="SLIT RELATED LEUCINE-RICH REPEAT NEURONAL PROTEIN"/>
    <property type="match status" value="1"/>
</dbReference>
<dbReference type="PRINTS" id="PR00019">
    <property type="entry name" value="LEURICHRPT"/>
</dbReference>
<dbReference type="PANTHER" id="PTHR24373:SF392">
    <property type="entry name" value="NEPHROCAN"/>
    <property type="match status" value="1"/>
</dbReference>
<dbReference type="InterPro" id="IPR001611">
    <property type="entry name" value="Leu-rich_rpt"/>
</dbReference>
<sequence>MLHYLILLLVVVKQGAPSYRPLEESPCVTTKMVASCQNKSLSQVPVELQLGIRSLNLSRNNLKNITEKPLSFYSFLEILDLSSNKISFIEPHSFANMIHLKEINLSDNNLDRVVYYKSPGIGLLPNVQKLDLSGNSLYTEITWYFLQNAPHLRYLSLVGNSIIMITPETFPGTPL</sequence>
<dbReference type="Proteomes" id="UP001162483">
    <property type="component" value="Unassembled WGS sequence"/>
</dbReference>
<evidence type="ECO:0000256" key="1">
    <source>
        <dbReference type="ARBA" id="ARBA00022729"/>
    </source>
</evidence>
<feature type="signal peptide" evidence="2">
    <location>
        <begin position="1"/>
        <end position="18"/>
    </location>
</feature>
<evidence type="ECO:0000313" key="3">
    <source>
        <dbReference type="EMBL" id="CAI9581169.1"/>
    </source>
</evidence>
<dbReference type="EMBL" id="CATNWA010015249">
    <property type="protein sequence ID" value="CAI9581169.1"/>
    <property type="molecule type" value="Genomic_DNA"/>
</dbReference>
<dbReference type="PROSITE" id="PS51450">
    <property type="entry name" value="LRR"/>
    <property type="match status" value="1"/>
</dbReference>